<dbReference type="Gene3D" id="2.40.50.1020">
    <property type="entry name" value="LytTr DNA-binding domain"/>
    <property type="match status" value="1"/>
</dbReference>
<dbReference type="GO" id="GO:0003677">
    <property type="term" value="F:DNA binding"/>
    <property type="evidence" value="ECO:0007669"/>
    <property type="project" value="UniProtKB-KW"/>
</dbReference>
<dbReference type="InterPro" id="IPR046947">
    <property type="entry name" value="LytR-like"/>
</dbReference>
<evidence type="ECO:0000313" key="11">
    <source>
        <dbReference type="Proteomes" id="UP001276854"/>
    </source>
</evidence>
<evidence type="ECO:0000259" key="9">
    <source>
        <dbReference type="PROSITE" id="PS50930"/>
    </source>
</evidence>
<name>A0ABU4GIX9_9CLOT</name>
<dbReference type="InterPro" id="IPR011006">
    <property type="entry name" value="CheY-like_superfamily"/>
</dbReference>
<dbReference type="Pfam" id="PF04397">
    <property type="entry name" value="LytTR"/>
    <property type="match status" value="1"/>
</dbReference>
<comment type="caution">
    <text evidence="10">The sequence shown here is derived from an EMBL/GenBank/DDBJ whole genome shotgun (WGS) entry which is preliminary data.</text>
</comment>
<gene>
    <name evidence="10" type="ORF">RZO55_08270</name>
</gene>
<dbReference type="Pfam" id="PF00072">
    <property type="entry name" value="Response_reg"/>
    <property type="match status" value="1"/>
</dbReference>
<dbReference type="RefSeq" id="WP_318063819.1">
    <property type="nucleotide sequence ID" value="NZ_JAWONS010000123.1"/>
</dbReference>
<comment type="function">
    <text evidence="6">Required for high-level post-exponential phase expression of a series of secreted proteins.</text>
</comment>
<dbReference type="PROSITE" id="PS50930">
    <property type="entry name" value="HTH_LYTTR"/>
    <property type="match status" value="1"/>
</dbReference>
<feature type="domain" description="HTH LytTR-type" evidence="9">
    <location>
        <begin position="143"/>
        <end position="245"/>
    </location>
</feature>
<dbReference type="SMART" id="SM00448">
    <property type="entry name" value="REC"/>
    <property type="match status" value="1"/>
</dbReference>
<dbReference type="PANTHER" id="PTHR37299:SF3">
    <property type="entry name" value="STAGE 0 SPORULATION PROTEIN A HOMOLOG"/>
    <property type="match status" value="1"/>
</dbReference>
<dbReference type="InterPro" id="IPR007492">
    <property type="entry name" value="LytTR_DNA-bd_dom"/>
</dbReference>
<accession>A0ABU4GIX9</accession>
<keyword evidence="4" id="KW-0010">Activator</keyword>
<evidence type="ECO:0000256" key="1">
    <source>
        <dbReference type="ARBA" id="ARBA00018672"/>
    </source>
</evidence>
<keyword evidence="11" id="KW-1185">Reference proteome</keyword>
<feature type="domain" description="Response regulatory" evidence="8">
    <location>
        <begin position="3"/>
        <end position="126"/>
    </location>
</feature>
<keyword evidence="7" id="KW-0597">Phosphoprotein</keyword>
<feature type="modified residue" description="4-aspartylphosphate" evidence="7">
    <location>
        <position position="60"/>
    </location>
</feature>
<dbReference type="PANTHER" id="PTHR37299">
    <property type="entry name" value="TRANSCRIPTIONAL REGULATOR-RELATED"/>
    <property type="match status" value="1"/>
</dbReference>
<evidence type="ECO:0000256" key="4">
    <source>
        <dbReference type="ARBA" id="ARBA00023159"/>
    </source>
</evidence>
<organism evidence="10 11">
    <name type="scientific">Clostridium boliviensis</name>
    <dbReference type="NCBI Taxonomy" id="318465"/>
    <lineage>
        <taxon>Bacteria</taxon>
        <taxon>Bacillati</taxon>
        <taxon>Bacillota</taxon>
        <taxon>Clostridia</taxon>
        <taxon>Eubacteriales</taxon>
        <taxon>Clostridiaceae</taxon>
        <taxon>Clostridium</taxon>
    </lineage>
</organism>
<comment type="function">
    <text evidence="5">May play the central regulatory role in sporulation. It may be an element of the effector pathway responsible for the activation of sporulation genes in response to nutritional stress. Spo0A may act in concert with spo0H (a sigma factor) to control the expression of some genes that are critical to the sporulation process.</text>
</comment>
<evidence type="ECO:0000313" key="10">
    <source>
        <dbReference type="EMBL" id="MDW2797569.1"/>
    </source>
</evidence>
<evidence type="ECO:0000256" key="5">
    <source>
        <dbReference type="ARBA" id="ARBA00024867"/>
    </source>
</evidence>
<evidence type="ECO:0000256" key="3">
    <source>
        <dbReference type="ARBA" id="ARBA00023012"/>
    </source>
</evidence>
<proteinExistence type="predicted"/>
<evidence type="ECO:0000256" key="2">
    <source>
        <dbReference type="ARBA" id="ARBA00022490"/>
    </source>
</evidence>
<sequence>MIHIYLCEDDERQLIRWKDIVDKYLLMNSTESNLYCSTSDPEELLSLRKKSSITGLYFLDIDLHAKLNGIELAQEIRKYDPRGYIVFVTTHSEMAILTFQYKVEAMDFIVKDMTNTLPDQICSCIRNAETNYKNQLNISNHFLSIKIDKSSLILDQNDIIAVTTGEDYHKIIIHTKTGVKQITGTLKELNSILNSAFLQCSRSAIVNLKHVIKYSREDALLIMDNKETYSVSFRMMGKVQKALNNIN</sequence>
<evidence type="ECO:0000256" key="6">
    <source>
        <dbReference type="ARBA" id="ARBA00037164"/>
    </source>
</evidence>
<protein>
    <recommendedName>
        <fullName evidence="1">Stage 0 sporulation protein A homolog</fullName>
    </recommendedName>
</protein>
<keyword evidence="3" id="KW-0902">Two-component regulatory system</keyword>
<dbReference type="PROSITE" id="PS50110">
    <property type="entry name" value="RESPONSE_REGULATORY"/>
    <property type="match status" value="1"/>
</dbReference>
<dbReference type="Proteomes" id="UP001276854">
    <property type="component" value="Unassembled WGS sequence"/>
</dbReference>
<dbReference type="SMART" id="SM00850">
    <property type="entry name" value="LytTR"/>
    <property type="match status" value="1"/>
</dbReference>
<dbReference type="InterPro" id="IPR001789">
    <property type="entry name" value="Sig_transdc_resp-reg_receiver"/>
</dbReference>
<evidence type="ECO:0000259" key="8">
    <source>
        <dbReference type="PROSITE" id="PS50110"/>
    </source>
</evidence>
<keyword evidence="10" id="KW-0238">DNA-binding</keyword>
<reference evidence="10 11" key="1">
    <citation type="submission" date="2023-10" db="EMBL/GenBank/DDBJ databases">
        <title>A novel Glycoside Hydrolase 43-Like Enzyme from Clostrdium boliviensis is an Endo-xylanase, and a Candidate for Xylooligosaccharides Production from Different Xylan Substrates.</title>
        <authorList>
            <person name="Alvarez M.T."/>
            <person name="Rocabado-Villegas L.R."/>
            <person name="Salas-Veizaga D.M."/>
            <person name="Linares-Pasten J.A."/>
            <person name="Gudmundsdottir E.E."/>
            <person name="Hreggvidsson G.O."/>
            <person name="Adlercreutz P."/>
            <person name="Nordberg Karlsson E."/>
        </authorList>
    </citation>
    <scope>NUCLEOTIDE SEQUENCE [LARGE SCALE GENOMIC DNA]</scope>
    <source>
        <strain evidence="10 11">E-1</strain>
    </source>
</reference>
<dbReference type="SUPFAM" id="SSF52172">
    <property type="entry name" value="CheY-like"/>
    <property type="match status" value="1"/>
</dbReference>
<dbReference type="Gene3D" id="3.40.50.2300">
    <property type="match status" value="1"/>
</dbReference>
<dbReference type="EMBL" id="JAWONS010000123">
    <property type="protein sequence ID" value="MDW2797569.1"/>
    <property type="molecule type" value="Genomic_DNA"/>
</dbReference>
<keyword evidence="2" id="KW-0963">Cytoplasm</keyword>
<evidence type="ECO:0000256" key="7">
    <source>
        <dbReference type="PROSITE-ProRule" id="PRU00169"/>
    </source>
</evidence>